<accession>A0A1Y5TBC9</accession>
<evidence type="ECO:0000313" key="3">
    <source>
        <dbReference type="Proteomes" id="UP000193077"/>
    </source>
</evidence>
<proteinExistence type="predicted"/>
<organism evidence="2 3">
    <name type="scientific">Falsiruegeria litorea R37</name>
    <dbReference type="NCBI Taxonomy" id="1200284"/>
    <lineage>
        <taxon>Bacteria</taxon>
        <taxon>Pseudomonadati</taxon>
        <taxon>Pseudomonadota</taxon>
        <taxon>Alphaproteobacteria</taxon>
        <taxon>Rhodobacterales</taxon>
        <taxon>Roseobacteraceae</taxon>
        <taxon>Falsiruegeria</taxon>
    </lineage>
</organism>
<dbReference type="InterPro" id="IPR006750">
    <property type="entry name" value="YdcZ"/>
</dbReference>
<dbReference type="RefSeq" id="WP_085796957.1">
    <property type="nucleotide sequence ID" value="NZ_FWFO01000003.1"/>
</dbReference>
<protein>
    <recommendedName>
        <fullName evidence="4">Inner membrane protein YdcZ</fullName>
    </recommendedName>
</protein>
<reference evidence="2 3" key="1">
    <citation type="submission" date="2017-03" db="EMBL/GenBank/DDBJ databases">
        <authorList>
            <person name="Afonso C.L."/>
            <person name="Miller P.J."/>
            <person name="Scott M.A."/>
            <person name="Spackman E."/>
            <person name="Goraichik I."/>
            <person name="Dimitrov K.M."/>
            <person name="Suarez D.L."/>
            <person name="Swayne D.E."/>
        </authorList>
    </citation>
    <scope>NUCLEOTIDE SEQUENCE [LARGE SCALE GENOMIC DNA]</scope>
    <source>
        <strain evidence="2 3">CECT 7639</strain>
    </source>
</reference>
<dbReference type="Pfam" id="PF04657">
    <property type="entry name" value="DMT_YdcZ"/>
    <property type="match status" value="1"/>
</dbReference>
<dbReference type="PANTHER" id="PTHR34821:SF2">
    <property type="entry name" value="INNER MEMBRANE PROTEIN YDCZ"/>
    <property type="match status" value="1"/>
</dbReference>
<feature type="transmembrane region" description="Helical" evidence="1">
    <location>
        <begin position="126"/>
        <end position="146"/>
    </location>
</feature>
<name>A0A1Y5TBC9_9RHOB</name>
<keyword evidence="1" id="KW-1133">Transmembrane helix</keyword>
<evidence type="ECO:0000256" key="1">
    <source>
        <dbReference type="SAM" id="Phobius"/>
    </source>
</evidence>
<dbReference type="GO" id="GO:0005886">
    <property type="term" value="C:plasma membrane"/>
    <property type="evidence" value="ECO:0007669"/>
    <property type="project" value="TreeGrafter"/>
</dbReference>
<dbReference type="EMBL" id="FWFO01000003">
    <property type="protein sequence ID" value="SLN59910.1"/>
    <property type="molecule type" value="Genomic_DNA"/>
</dbReference>
<gene>
    <name evidence="2" type="ORF">TRL7639_03294</name>
</gene>
<feature type="transmembrane region" description="Helical" evidence="1">
    <location>
        <begin position="95"/>
        <end position="114"/>
    </location>
</feature>
<dbReference type="AlphaFoldDB" id="A0A1Y5TBC9"/>
<keyword evidence="3" id="KW-1185">Reference proteome</keyword>
<sequence length="147" mass="15031">MILLLVVGVILGGALIAAQGPIYTRMAELLGGPLQTAALAFGLGTLALLMLLLTTGSTLPRKSDLASVPLWMWAGGLIGVYVVLVSILAVPRLGVASYMVCVIVGQLAAGYAHDRIGAFGMGVRDFSTANLIGLGLVAVGAGLTVWR</sequence>
<dbReference type="PANTHER" id="PTHR34821">
    <property type="entry name" value="INNER MEMBRANE PROTEIN YDCZ"/>
    <property type="match status" value="1"/>
</dbReference>
<feature type="transmembrane region" description="Helical" evidence="1">
    <location>
        <begin position="65"/>
        <end position="89"/>
    </location>
</feature>
<evidence type="ECO:0000313" key="2">
    <source>
        <dbReference type="EMBL" id="SLN59910.1"/>
    </source>
</evidence>
<keyword evidence="1" id="KW-0812">Transmembrane</keyword>
<dbReference type="OrthoDB" id="370053at2"/>
<feature type="transmembrane region" description="Helical" evidence="1">
    <location>
        <begin position="34"/>
        <end position="53"/>
    </location>
</feature>
<evidence type="ECO:0008006" key="4">
    <source>
        <dbReference type="Google" id="ProtNLM"/>
    </source>
</evidence>
<keyword evidence="1" id="KW-0472">Membrane</keyword>
<dbReference type="Proteomes" id="UP000193077">
    <property type="component" value="Unassembled WGS sequence"/>
</dbReference>